<organism evidence="2 4">
    <name type="scientific">Cupriavidus basilensis</name>
    <dbReference type="NCBI Taxonomy" id="68895"/>
    <lineage>
        <taxon>Bacteria</taxon>
        <taxon>Pseudomonadati</taxon>
        <taxon>Pseudomonadota</taxon>
        <taxon>Betaproteobacteria</taxon>
        <taxon>Burkholderiales</taxon>
        <taxon>Burkholderiaceae</taxon>
        <taxon>Cupriavidus</taxon>
    </lineage>
</organism>
<name>A0A0C4YKU1_9BURK</name>
<evidence type="ECO:0000313" key="3">
    <source>
        <dbReference type="EMBL" id="QOT78888.1"/>
    </source>
</evidence>
<evidence type="ECO:0000256" key="1">
    <source>
        <dbReference type="SAM" id="Phobius"/>
    </source>
</evidence>
<dbReference type="EMBL" id="CP062804">
    <property type="protein sequence ID" value="QOT78888.1"/>
    <property type="molecule type" value="Genomic_DNA"/>
</dbReference>
<keyword evidence="1" id="KW-1133">Transmembrane helix</keyword>
<evidence type="ECO:0000313" key="4">
    <source>
        <dbReference type="Proteomes" id="UP000031843"/>
    </source>
</evidence>
<dbReference type="Proteomes" id="UP000031843">
    <property type="component" value="Chromosome secondary"/>
</dbReference>
<keyword evidence="4" id="KW-1185">Reference proteome</keyword>
<evidence type="ECO:0000313" key="2">
    <source>
        <dbReference type="EMBL" id="AJG23150.1"/>
    </source>
</evidence>
<reference evidence="2 4" key="1">
    <citation type="journal article" date="2015" name="Genome Announc.">
        <title>Complete Genome Sequence of Cupriavidus basilensis 4G11, Isolated from the Oak Ridge Field Research Center Site.</title>
        <authorList>
            <person name="Ray J."/>
            <person name="Waters R.J."/>
            <person name="Skerker J.M."/>
            <person name="Kuehl J.V."/>
            <person name="Price M.N."/>
            <person name="Huang J."/>
            <person name="Chakraborty R."/>
            <person name="Arkin A.P."/>
            <person name="Deutschbauer A."/>
        </authorList>
    </citation>
    <scope>NUCLEOTIDE SEQUENCE [LARGE SCALE GENOMIC DNA]</scope>
    <source>
        <strain evidence="2">4G11</strain>
    </source>
</reference>
<dbReference type="AlphaFoldDB" id="A0A0C4YKU1"/>
<gene>
    <name evidence="3" type="ORF">F7R26_029300</name>
    <name evidence="2" type="ORF">RR42_s1562</name>
</gene>
<sequence length="54" mass="6073">MPATQHRRRSPDDAPRPWLKRVGWMVLIWVASVAALGVAALLLRLLMRLAGMHS</sequence>
<dbReference type="EMBL" id="CP010537">
    <property type="protein sequence ID" value="AJG23150.1"/>
    <property type="molecule type" value="Genomic_DNA"/>
</dbReference>
<evidence type="ECO:0000313" key="5">
    <source>
        <dbReference type="Proteomes" id="UP000397656"/>
    </source>
</evidence>
<accession>A0A0C4YKU1</accession>
<proteinExistence type="predicted"/>
<keyword evidence="1" id="KW-0472">Membrane</keyword>
<reference evidence="3 5" key="2">
    <citation type="submission" date="2020-10" db="EMBL/GenBank/DDBJ databases">
        <title>Complete genome sequence of Cupriavidus basilensis CCUG 49340T.</title>
        <authorList>
            <person name="Salva-Serra F."/>
            <person name="Donoso R.A."/>
            <person name="Cho K.H."/>
            <person name="Yoo J.A."/>
            <person name="Lee K."/>
            <person name="Yoon S.-H."/>
            <person name="Perez-Pantoja D."/>
            <person name="Moore E.R.B."/>
        </authorList>
    </citation>
    <scope>NUCLEOTIDE SEQUENCE [LARGE SCALE GENOMIC DNA]</scope>
    <source>
        <strain evidence="5">CCUG 49340</strain>
        <strain evidence="3">DSM 11853</strain>
    </source>
</reference>
<dbReference type="Pfam" id="PF10617">
    <property type="entry name" value="DUF2474"/>
    <property type="match status" value="1"/>
</dbReference>
<dbReference type="InterPro" id="IPR018895">
    <property type="entry name" value="DUF2474"/>
</dbReference>
<feature type="transmembrane region" description="Helical" evidence="1">
    <location>
        <begin position="22"/>
        <end position="46"/>
    </location>
</feature>
<dbReference type="Proteomes" id="UP000397656">
    <property type="component" value="Chromosome 2"/>
</dbReference>
<protein>
    <submittedName>
        <fullName evidence="3">DUF2474 domain-containing protein</fullName>
    </submittedName>
</protein>
<dbReference type="RefSeq" id="WP_082055131.1">
    <property type="nucleotide sequence ID" value="NZ_CP010537.1"/>
</dbReference>
<dbReference type="OrthoDB" id="6199137at2"/>
<dbReference type="GeneID" id="98405054"/>
<dbReference type="KEGG" id="cbw:RR42_s1562"/>
<keyword evidence="1" id="KW-0812">Transmembrane</keyword>
<dbReference type="STRING" id="68895.RR42_s1562"/>